<dbReference type="PANTHER" id="PTHR11839:SF18">
    <property type="entry name" value="NUDIX HYDROLASE DOMAIN-CONTAINING PROTEIN"/>
    <property type="match status" value="1"/>
</dbReference>
<dbReference type="GO" id="GO:0006753">
    <property type="term" value="P:nucleoside phosphate metabolic process"/>
    <property type="evidence" value="ECO:0007669"/>
    <property type="project" value="TreeGrafter"/>
</dbReference>
<dbReference type="PROSITE" id="PS51462">
    <property type="entry name" value="NUDIX"/>
    <property type="match status" value="1"/>
</dbReference>
<dbReference type="AlphaFoldDB" id="A0A0X8VDP6"/>
<evidence type="ECO:0000313" key="5">
    <source>
        <dbReference type="EMBL" id="SHE50147.1"/>
    </source>
</evidence>
<sequence>MSYEVLESNETYRGKILRVTIDKIEMPDGNSAYRETVLRDKNAAAVLPIMNDGKLLFVRQYRHAFGETLLEIPAGVLNDCEVCELCVLRELEEETGQKAGRLEFVCEFYPSVGFCSETISLYFAYDLTQGQQKLDPDEFIELESYTLDEAMEMIHSGQIKDGKTIAALFAYKSKHI</sequence>
<keyword evidence="6" id="KW-1185">Reference proteome</keyword>
<reference evidence="7" key="4">
    <citation type="submission" date="2016-11" db="EMBL/GenBank/DDBJ databases">
        <authorList>
            <person name="Jaros S."/>
            <person name="Januszkiewicz K."/>
            <person name="Wedrychowicz H."/>
        </authorList>
    </citation>
    <scope>NUCLEOTIDE SEQUENCE [LARGE SCALE GENOMIC DNA]</scope>
    <source>
        <strain evidence="7">DSM 1682</strain>
    </source>
</reference>
<gene>
    <name evidence="4" type="primary">nudF</name>
    <name evidence="4" type="ORF">CPRO_24930</name>
    <name evidence="5" type="ORF">SAMN02745151_00862</name>
</gene>
<evidence type="ECO:0000256" key="2">
    <source>
        <dbReference type="ARBA" id="ARBA00022801"/>
    </source>
</evidence>
<dbReference type="Gene3D" id="3.90.79.10">
    <property type="entry name" value="Nucleoside Triphosphate Pyrophosphohydrolase"/>
    <property type="match status" value="1"/>
</dbReference>
<accession>A0A0X8VDP6</accession>
<evidence type="ECO:0000259" key="3">
    <source>
        <dbReference type="PROSITE" id="PS51462"/>
    </source>
</evidence>
<dbReference type="GO" id="GO:0047631">
    <property type="term" value="F:ADP-ribose diphosphatase activity"/>
    <property type="evidence" value="ECO:0007669"/>
    <property type="project" value="UniProtKB-EC"/>
</dbReference>
<dbReference type="InterPro" id="IPR020084">
    <property type="entry name" value="NUDIX_hydrolase_CS"/>
</dbReference>
<dbReference type="Pfam" id="PF00293">
    <property type="entry name" value="NUDIX"/>
    <property type="match status" value="1"/>
</dbReference>
<dbReference type="GO" id="GO:0005829">
    <property type="term" value="C:cytosol"/>
    <property type="evidence" value="ECO:0007669"/>
    <property type="project" value="TreeGrafter"/>
</dbReference>
<dbReference type="OrthoDB" id="9806150at2"/>
<keyword evidence="2 4" id="KW-0378">Hydrolase</keyword>
<dbReference type="Proteomes" id="UP000184204">
    <property type="component" value="Unassembled WGS sequence"/>
</dbReference>
<dbReference type="SUPFAM" id="SSF55811">
    <property type="entry name" value="Nudix"/>
    <property type="match status" value="1"/>
</dbReference>
<dbReference type="Proteomes" id="UP000068026">
    <property type="component" value="Chromosome"/>
</dbReference>
<evidence type="ECO:0000256" key="1">
    <source>
        <dbReference type="ARBA" id="ARBA00001946"/>
    </source>
</evidence>
<reference evidence="4 6" key="1">
    <citation type="journal article" date="2016" name="Genome Announc.">
        <title>Complete Genome Sequence of the Amino Acid-Fermenting Clostridium propionicum X2 (DSM 1682).</title>
        <authorList>
            <person name="Poehlein A."/>
            <person name="Schlien K."/>
            <person name="Chowdhury N.P."/>
            <person name="Gottschalk G."/>
            <person name="Buckel W."/>
            <person name="Daniel R."/>
        </authorList>
    </citation>
    <scope>NUCLEOTIDE SEQUENCE [LARGE SCALE GENOMIC DNA]</scope>
    <source>
        <strain evidence="4 6">X2</strain>
    </source>
</reference>
<protein>
    <submittedName>
        <fullName evidence="5">ADP-ribose pyrophosphatase</fullName>
        <ecNumber evidence="4">3.6.1.13</ecNumber>
    </submittedName>
</protein>
<dbReference type="InterPro" id="IPR000086">
    <property type="entry name" value="NUDIX_hydrolase_dom"/>
</dbReference>
<reference evidence="5" key="3">
    <citation type="submission" date="2016-11" db="EMBL/GenBank/DDBJ databases">
        <authorList>
            <person name="Varghese N."/>
            <person name="Submissions S."/>
        </authorList>
    </citation>
    <scope>NUCLEOTIDE SEQUENCE</scope>
    <source>
        <strain evidence="5">DSM 1682</strain>
    </source>
</reference>
<dbReference type="KEGG" id="cpro:CPRO_24930"/>
<dbReference type="EMBL" id="FQUA01000003">
    <property type="protein sequence ID" value="SHE50147.1"/>
    <property type="molecule type" value="Genomic_DNA"/>
</dbReference>
<dbReference type="EC" id="3.6.1.13" evidence="4"/>
<dbReference type="EMBL" id="CP014223">
    <property type="protein sequence ID" value="AMJ42041.1"/>
    <property type="molecule type" value="Genomic_DNA"/>
</dbReference>
<evidence type="ECO:0000313" key="6">
    <source>
        <dbReference type="Proteomes" id="UP000068026"/>
    </source>
</evidence>
<proteinExistence type="predicted"/>
<dbReference type="PANTHER" id="PTHR11839">
    <property type="entry name" value="UDP/ADP-SUGAR PYROPHOSPHATASE"/>
    <property type="match status" value="1"/>
</dbReference>
<dbReference type="CDD" id="cd03424">
    <property type="entry name" value="NUDIX_ADPRase_Nudt5_UGPPase_Nudt14"/>
    <property type="match status" value="1"/>
</dbReference>
<organism evidence="5 7">
    <name type="scientific">Anaerotignum propionicum DSM 1682</name>
    <dbReference type="NCBI Taxonomy" id="991789"/>
    <lineage>
        <taxon>Bacteria</taxon>
        <taxon>Bacillati</taxon>
        <taxon>Bacillota</taxon>
        <taxon>Clostridia</taxon>
        <taxon>Lachnospirales</taxon>
        <taxon>Anaerotignaceae</taxon>
        <taxon>Anaerotignum</taxon>
    </lineage>
</organism>
<name>A0A0X8VDP6_ANAPI</name>
<feature type="domain" description="Nudix hydrolase" evidence="3">
    <location>
        <begin position="40"/>
        <end position="167"/>
    </location>
</feature>
<dbReference type="GO" id="GO:0019693">
    <property type="term" value="P:ribose phosphate metabolic process"/>
    <property type="evidence" value="ECO:0007669"/>
    <property type="project" value="TreeGrafter"/>
</dbReference>
<evidence type="ECO:0000313" key="7">
    <source>
        <dbReference type="Proteomes" id="UP000184204"/>
    </source>
</evidence>
<dbReference type="RefSeq" id="WP_066052225.1">
    <property type="nucleotide sequence ID" value="NZ_CP014223.1"/>
</dbReference>
<reference evidence="6" key="2">
    <citation type="submission" date="2016-01" db="EMBL/GenBank/DDBJ databases">
        <authorList>
            <person name="Poehlein A."/>
            <person name="Schlien K."/>
            <person name="Gottschalk G."/>
            <person name="Buckel W."/>
            <person name="Daniel R."/>
        </authorList>
    </citation>
    <scope>NUCLEOTIDE SEQUENCE [LARGE SCALE GENOMIC DNA]</scope>
    <source>
        <strain evidence="6">X2</strain>
    </source>
</reference>
<evidence type="ECO:0000313" key="4">
    <source>
        <dbReference type="EMBL" id="AMJ42041.1"/>
    </source>
</evidence>
<dbReference type="PROSITE" id="PS00893">
    <property type="entry name" value="NUDIX_BOX"/>
    <property type="match status" value="1"/>
</dbReference>
<comment type="cofactor">
    <cofactor evidence="1">
        <name>Mg(2+)</name>
        <dbReference type="ChEBI" id="CHEBI:18420"/>
    </cofactor>
</comment>
<dbReference type="InterPro" id="IPR015797">
    <property type="entry name" value="NUDIX_hydrolase-like_dom_sf"/>
</dbReference>